<dbReference type="EMBL" id="BSYJ01000007">
    <property type="protein sequence ID" value="GMG88613.1"/>
    <property type="molecule type" value="Genomic_DNA"/>
</dbReference>
<feature type="domain" description="RmlD-like substrate binding" evidence="7">
    <location>
        <begin position="85"/>
        <end position="273"/>
    </location>
</feature>
<sequence length="290" mass="31214">MSILNPSHKPDTLLVESGTVLDQELVRALEGAGFACRVLSVDQLLDNPASVTPDNPLMVVNASAYAGEAPDERAVRAAGLLAGAELELVLHLSSYQVFGGGKRREFSEQDAPAPLDATGSQWLACEEALAEKPHCAVLRLPWVMDISPAALLGRVLAAVDEGKALQLDDRAEGNPVTCRTVARVVQAILLQFSAGATPQPMLFQCGASDTCTEAAFAGEVFERARSLREDVAEPVLEPGNGERRSAVLATRHLRYSFGIQPRSWREGLNRLVEVWLEKLGAQTSENPTQH</sequence>
<evidence type="ECO:0000256" key="2">
    <source>
        <dbReference type="ARBA" id="ARBA00010944"/>
    </source>
</evidence>
<dbReference type="RefSeq" id="WP_285765223.1">
    <property type="nucleotide sequence ID" value="NZ_BSYJ01000007.1"/>
</dbReference>
<comment type="pathway">
    <text evidence="1 6">Carbohydrate biosynthesis; dTDP-L-rhamnose biosynthesis.</text>
</comment>
<dbReference type="Pfam" id="PF04321">
    <property type="entry name" value="RmlD_sub_bind"/>
    <property type="match status" value="1"/>
</dbReference>
<dbReference type="PANTHER" id="PTHR10491">
    <property type="entry name" value="DTDP-4-DEHYDRORHAMNOSE REDUCTASE"/>
    <property type="match status" value="1"/>
</dbReference>
<keyword evidence="6" id="KW-0521">NADP</keyword>
<evidence type="ECO:0000256" key="6">
    <source>
        <dbReference type="RuleBase" id="RU364082"/>
    </source>
</evidence>
<evidence type="ECO:0000313" key="9">
    <source>
        <dbReference type="Proteomes" id="UP001224392"/>
    </source>
</evidence>
<comment type="catalytic activity">
    <reaction evidence="5 6">
        <text>dTDP-beta-L-rhamnose + NADP(+) = dTDP-4-dehydro-beta-L-rhamnose + NADPH + H(+)</text>
        <dbReference type="Rhea" id="RHEA:21796"/>
        <dbReference type="ChEBI" id="CHEBI:15378"/>
        <dbReference type="ChEBI" id="CHEBI:57510"/>
        <dbReference type="ChEBI" id="CHEBI:57783"/>
        <dbReference type="ChEBI" id="CHEBI:58349"/>
        <dbReference type="ChEBI" id="CHEBI:62830"/>
        <dbReference type="EC" id="1.1.1.133"/>
    </reaction>
</comment>
<keyword evidence="9" id="KW-1185">Reference proteome</keyword>
<dbReference type="InterPro" id="IPR005913">
    <property type="entry name" value="dTDP_dehydrorham_reduct"/>
</dbReference>
<evidence type="ECO:0000256" key="3">
    <source>
        <dbReference type="ARBA" id="ARBA00012929"/>
    </source>
</evidence>
<dbReference type="InterPro" id="IPR036291">
    <property type="entry name" value="NAD(P)-bd_dom_sf"/>
</dbReference>
<organism evidence="8 9">
    <name type="scientific">Biformimicrobium ophioploci</name>
    <dbReference type="NCBI Taxonomy" id="3036711"/>
    <lineage>
        <taxon>Bacteria</taxon>
        <taxon>Pseudomonadati</taxon>
        <taxon>Pseudomonadota</taxon>
        <taxon>Gammaproteobacteria</taxon>
        <taxon>Cellvibrionales</taxon>
        <taxon>Microbulbiferaceae</taxon>
        <taxon>Biformimicrobium</taxon>
    </lineage>
</organism>
<comment type="cofactor">
    <cofactor evidence="6">
        <name>Mg(2+)</name>
        <dbReference type="ChEBI" id="CHEBI:18420"/>
    </cofactor>
    <text evidence="6">Binds 1 Mg(2+) ion per monomer.</text>
</comment>
<dbReference type="EC" id="1.1.1.133" evidence="3 6"/>
<evidence type="ECO:0000256" key="1">
    <source>
        <dbReference type="ARBA" id="ARBA00004781"/>
    </source>
</evidence>
<proteinExistence type="inferred from homology"/>
<evidence type="ECO:0000313" key="8">
    <source>
        <dbReference type="EMBL" id="GMG88613.1"/>
    </source>
</evidence>
<dbReference type="PANTHER" id="PTHR10491:SF4">
    <property type="entry name" value="METHIONINE ADENOSYLTRANSFERASE 2 SUBUNIT BETA"/>
    <property type="match status" value="1"/>
</dbReference>
<evidence type="ECO:0000259" key="7">
    <source>
        <dbReference type="Pfam" id="PF04321"/>
    </source>
</evidence>
<dbReference type="InterPro" id="IPR029903">
    <property type="entry name" value="RmlD-like-bd"/>
</dbReference>
<comment type="caution">
    <text evidence="8">The sequence shown here is derived from an EMBL/GenBank/DDBJ whole genome shotgun (WGS) entry which is preliminary data.</text>
</comment>
<dbReference type="Proteomes" id="UP001224392">
    <property type="component" value="Unassembled WGS sequence"/>
</dbReference>
<dbReference type="SUPFAM" id="SSF51735">
    <property type="entry name" value="NAD(P)-binding Rossmann-fold domains"/>
    <property type="match status" value="1"/>
</dbReference>
<gene>
    <name evidence="8" type="ORF">MNKW57_29340</name>
</gene>
<comment type="function">
    <text evidence="6">Catalyzes the reduction of dTDP-6-deoxy-L-lyxo-4-hexulose to yield dTDP-L-rhamnose.</text>
</comment>
<reference evidence="8 9" key="1">
    <citation type="submission" date="2023-04" db="EMBL/GenBank/DDBJ databases">
        <title>Marinobulbifer ophiurae gen. nov., sp. Nov., isolate from tissue of brittle star Ophioplocus japonicus.</title>
        <authorList>
            <person name="Kawano K."/>
            <person name="Sawayama S."/>
            <person name="Nakagawa S."/>
        </authorList>
    </citation>
    <scope>NUCLEOTIDE SEQUENCE [LARGE SCALE GENOMIC DNA]</scope>
    <source>
        <strain evidence="8 9">NKW57</strain>
    </source>
</reference>
<name>A0ABQ6M2P9_9GAMM</name>
<keyword evidence="6" id="KW-0560">Oxidoreductase</keyword>
<dbReference type="Gene3D" id="3.40.50.720">
    <property type="entry name" value="NAD(P)-binding Rossmann-like Domain"/>
    <property type="match status" value="1"/>
</dbReference>
<evidence type="ECO:0000256" key="5">
    <source>
        <dbReference type="ARBA" id="ARBA00048200"/>
    </source>
</evidence>
<accession>A0ABQ6M2P9</accession>
<evidence type="ECO:0000256" key="4">
    <source>
        <dbReference type="ARBA" id="ARBA00017099"/>
    </source>
</evidence>
<protein>
    <recommendedName>
        <fullName evidence="4 6">dTDP-4-dehydrorhamnose reductase</fullName>
        <ecNumber evidence="3 6">1.1.1.133</ecNumber>
    </recommendedName>
</protein>
<comment type="similarity">
    <text evidence="2 6">Belongs to the dTDP-4-dehydrorhamnose reductase family.</text>
</comment>